<evidence type="ECO:0000313" key="2">
    <source>
        <dbReference type="EMBL" id="KAJ5493772.1"/>
    </source>
</evidence>
<dbReference type="AlphaFoldDB" id="A0A9W9XIS9"/>
<dbReference type="Proteomes" id="UP001149954">
    <property type="component" value="Unassembled WGS sequence"/>
</dbReference>
<dbReference type="OrthoDB" id="4356888at2759"/>
<keyword evidence="3" id="KW-1185">Reference proteome</keyword>
<accession>A0A9W9XIS9</accession>
<protein>
    <submittedName>
        <fullName evidence="2">Uncharacterized protein</fullName>
    </submittedName>
</protein>
<sequence>MSTPEDKDTNRTESNDTSNSGPSTEPPISGIRESTQHRADNMGRADPARRTEIYADNPDHANRLTDEEQHRLDALAADSSGGAIFVTYDPVHTIDTPMADGTRHG</sequence>
<comment type="caution">
    <text evidence="2">The sequence shown here is derived from an EMBL/GenBank/DDBJ whole genome shotgun (WGS) entry which is preliminary data.</text>
</comment>
<feature type="compositionally biased region" description="Basic and acidic residues" evidence="1">
    <location>
        <begin position="34"/>
        <end position="67"/>
    </location>
</feature>
<reference evidence="2" key="2">
    <citation type="journal article" date="2023" name="IMA Fungus">
        <title>Comparative genomic study of the Penicillium genus elucidates a diverse pangenome and 15 lateral gene transfer events.</title>
        <authorList>
            <person name="Petersen C."/>
            <person name="Sorensen T."/>
            <person name="Nielsen M.R."/>
            <person name="Sondergaard T.E."/>
            <person name="Sorensen J.L."/>
            <person name="Fitzpatrick D.A."/>
            <person name="Frisvad J.C."/>
            <person name="Nielsen K.L."/>
        </authorList>
    </citation>
    <scope>NUCLEOTIDE SEQUENCE</scope>
    <source>
        <strain evidence="2">IBT 29495</strain>
    </source>
</reference>
<evidence type="ECO:0000313" key="3">
    <source>
        <dbReference type="Proteomes" id="UP001149954"/>
    </source>
</evidence>
<evidence type="ECO:0000256" key="1">
    <source>
        <dbReference type="SAM" id="MobiDB-lite"/>
    </source>
</evidence>
<dbReference type="EMBL" id="JAPWDS010000006">
    <property type="protein sequence ID" value="KAJ5493772.1"/>
    <property type="molecule type" value="Genomic_DNA"/>
</dbReference>
<gene>
    <name evidence="2" type="ORF">N7463_009859</name>
</gene>
<name>A0A9W9XIS9_9EURO</name>
<proteinExistence type="predicted"/>
<organism evidence="2 3">
    <name type="scientific">Penicillium fimorum</name>
    <dbReference type="NCBI Taxonomy" id="1882269"/>
    <lineage>
        <taxon>Eukaryota</taxon>
        <taxon>Fungi</taxon>
        <taxon>Dikarya</taxon>
        <taxon>Ascomycota</taxon>
        <taxon>Pezizomycotina</taxon>
        <taxon>Eurotiomycetes</taxon>
        <taxon>Eurotiomycetidae</taxon>
        <taxon>Eurotiales</taxon>
        <taxon>Aspergillaceae</taxon>
        <taxon>Penicillium</taxon>
    </lineage>
</organism>
<feature type="compositionally biased region" description="Basic and acidic residues" evidence="1">
    <location>
        <begin position="1"/>
        <end position="14"/>
    </location>
</feature>
<reference evidence="2" key="1">
    <citation type="submission" date="2022-12" db="EMBL/GenBank/DDBJ databases">
        <authorList>
            <person name="Petersen C."/>
        </authorList>
    </citation>
    <scope>NUCLEOTIDE SEQUENCE</scope>
    <source>
        <strain evidence="2">IBT 29495</strain>
    </source>
</reference>
<feature type="region of interest" description="Disordered" evidence="1">
    <location>
        <begin position="1"/>
        <end position="67"/>
    </location>
</feature>